<accession>A0A7W8G8T9</accession>
<dbReference type="Pfam" id="PF03781">
    <property type="entry name" value="FGE-sulfatase"/>
    <property type="match status" value="1"/>
</dbReference>
<dbReference type="EMBL" id="JACHFQ010000004">
    <property type="protein sequence ID" value="MBB5225882.1"/>
    <property type="molecule type" value="Genomic_DNA"/>
</dbReference>
<dbReference type="Gene3D" id="3.90.1580.10">
    <property type="entry name" value="paralog of FGE (formylglycine-generating enzyme)"/>
    <property type="match status" value="1"/>
</dbReference>
<reference evidence="3 4" key="1">
    <citation type="submission" date="2020-08" db="EMBL/GenBank/DDBJ databases">
        <title>Genomic Encyclopedia of Type Strains, Phase IV (KMG-IV): sequencing the most valuable type-strain genomes for metagenomic binning, comparative biology and taxonomic classification.</title>
        <authorList>
            <person name="Goeker M."/>
        </authorList>
    </citation>
    <scope>NUCLEOTIDE SEQUENCE [LARGE SCALE GENOMIC DNA]</scope>
    <source>
        <strain evidence="3 4">DSM 103462</strain>
    </source>
</reference>
<organism evidence="3 4">
    <name type="scientific">Treponema ruminis</name>
    <dbReference type="NCBI Taxonomy" id="744515"/>
    <lineage>
        <taxon>Bacteria</taxon>
        <taxon>Pseudomonadati</taxon>
        <taxon>Spirochaetota</taxon>
        <taxon>Spirochaetia</taxon>
        <taxon>Spirochaetales</taxon>
        <taxon>Treponemataceae</taxon>
        <taxon>Treponema</taxon>
    </lineage>
</organism>
<name>A0A7W8G8T9_9SPIR</name>
<evidence type="ECO:0000313" key="4">
    <source>
        <dbReference type="Proteomes" id="UP000518887"/>
    </source>
</evidence>
<evidence type="ECO:0000313" key="3">
    <source>
        <dbReference type="EMBL" id="MBB5225882.1"/>
    </source>
</evidence>
<dbReference type="AlphaFoldDB" id="A0A7W8G8T9"/>
<gene>
    <name evidence="3" type="ORF">HNP76_001250</name>
</gene>
<evidence type="ECO:0000259" key="2">
    <source>
        <dbReference type="Pfam" id="PF03781"/>
    </source>
</evidence>
<dbReference type="PANTHER" id="PTHR23150:SF19">
    <property type="entry name" value="FORMYLGLYCINE-GENERATING ENZYME"/>
    <property type="match status" value="1"/>
</dbReference>
<sequence>MKKILFGAVLLFFGLEISSAKDNVYSSFVNVEGGTFQMGSSDSNAKSDEKVHTVFVKSFSISKYEVTRSLYKKITKKSPGYFTCGGTCCDDPSLCPVENVTFQEVLEFCNALSKKEGLQSAYIKKEGENWEWDRKANGYRLPTEAEWEFAARGGNSSQGHVYSGSGKLGDVAWYLGNSDGFPHQVAKKEANELGLYDMTGNVWEFVWDIYGEYDDSIKENPSGPEKGRNRVLRGGGFNDVGSLQRVSARWQLRQSGYCGNYAGFRLARNVD</sequence>
<dbReference type="PANTHER" id="PTHR23150">
    <property type="entry name" value="SULFATASE MODIFYING FACTOR 1, 2"/>
    <property type="match status" value="1"/>
</dbReference>
<dbReference type="InterPro" id="IPR016187">
    <property type="entry name" value="CTDL_fold"/>
</dbReference>
<dbReference type="GO" id="GO:0120147">
    <property type="term" value="F:formylglycine-generating oxidase activity"/>
    <property type="evidence" value="ECO:0007669"/>
    <property type="project" value="TreeGrafter"/>
</dbReference>
<feature type="chain" id="PRO_5030569353" evidence="1">
    <location>
        <begin position="21"/>
        <end position="271"/>
    </location>
</feature>
<proteinExistence type="predicted"/>
<feature type="signal peptide" evidence="1">
    <location>
        <begin position="1"/>
        <end position="20"/>
    </location>
</feature>
<dbReference type="InterPro" id="IPR005532">
    <property type="entry name" value="SUMF_dom"/>
</dbReference>
<dbReference type="InterPro" id="IPR042095">
    <property type="entry name" value="SUMF_sf"/>
</dbReference>
<dbReference type="Proteomes" id="UP000518887">
    <property type="component" value="Unassembled WGS sequence"/>
</dbReference>
<protein>
    <submittedName>
        <fullName evidence="3">Formylglycine-generating enzyme required for sulfatase activity</fullName>
    </submittedName>
</protein>
<dbReference type="SUPFAM" id="SSF56436">
    <property type="entry name" value="C-type lectin-like"/>
    <property type="match status" value="1"/>
</dbReference>
<keyword evidence="4" id="KW-1185">Reference proteome</keyword>
<comment type="caution">
    <text evidence="3">The sequence shown here is derived from an EMBL/GenBank/DDBJ whole genome shotgun (WGS) entry which is preliminary data.</text>
</comment>
<dbReference type="RefSeq" id="WP_184658605.1">
    <property type="nucleotide sequence ID" value="NZ_CP031518.1"/>
</dbReference>
<evidence type="ECO:0000256" key="1">
    <source>
        <dbReference type="SAM" id="SignalP"/>
    </source>
</evidence>
<keyword evidence="1" id="KW-0732">Signal</keyword>
<dbReference type="InterPro" id="IPR051043">
    <property type="entry name" value="Sulfatase_Mod_Factor_Kinase"/>
</dbReference>
<feature type="domain" description="Sulfatase-modifying factor enzyme-like" evidence="2">
    <location>
        <begin position="27"/>
        <end position="268"/>
    </location>
</feature>